<feature type="domain" description="Beta-ketoacyl-[acyl-carrier-protein] synthase III N-terminal" evidence="14">
    <location>
        <begin position="104"/>
        <end position="182"/>
    </location>
</feature>
<feature type="domain" description="Beta-ketoacyl-[acyl-carrier-protein] synthase III C-terminal" evidence="13">
    <location>
        <begin position="235"/>
        <end position="323"/>
    </location>
</feature>
<comment type="subcellular location">
    <subcellularLocation>
        <location evidence="12">Cytoplasm</location>
    </subcellularLocation>
</comment>
<dbReference type="Gene3D" id="3.40.47.10">
    <property type="match status" value="1"/>
</dbReference>
<evidence type="ECO:0000256" key="7">
    <source>
        <dbReference type="ARBA" id="ARBA00023098"/>
    </source>
</evidence>
<dbReference type="UniPathway" id="UPA00094"/>
<evidence type="ECO:0000256" key="11">
    <source>
        <dbReference type="ARBA" id="ARBA00051096"/>
    </source>
</evidence>
<evidence type="ECO:0000256" key="6">
    <source>
        <dbReference type="ARBA" id="ARBA00022832"/>
    </source>
</evidence>
<evidence type="ECO:0000256" key="5">
    <source>
        <dbReference type="ARBA" id="ARBA00022679"/>
    </source>
</evidence>
<evidence type="ECO:0000256" key="3">
    <source>
        <dbReference type="ARBA" id="ARBA00012333"/>
    </source>
</evidence>
<comment type="catalytic activity">
    <reaction evidence="11">
        <text>malonyl-[ACP] + acetyl-CoA + H(+) = 3-oxobutanoyl-[ACP] + CO2 + CoA</text>
        <dbReference type="Rhea" id="RHEA:12080"/>
        <dbReference type="Rhea" id="RHEA-COMP:9623"/>
        <dbReference type="Rhea" id="RHEA-COMP:9625"/>
        <dbReference type="ChEBI" id="CHEBI:15378"/>
        <dbReference type="ChEBI" id="CHEBI:16526"/>
        <dbReference type="ChEBI" id="CHEBI:57287"/>
        <dbReference type="ChEBI" id="CHEBI:57288"/>
        <dbReference type="ChEBI" id="CHEBI:78449"/>
        <dbReference type="ChEBI" id="CHEBI:78450"/>
        <dbReference type="EC" id="2.3.1.180"/>
    </reaction>
    <physiologicalReaction direction="left-to-right" evidence="11">
        <dbReference type="Rhea" id="RHEA:12081"/>
    </physiologicalReaction>
</comment>
<feature type="active site" evidence="12">
    <location>
        <position position="250"/>
    </location>
</feature>
<dbReference type="InterPro" id="IPR004655">
    <property type="entry name" value="FabH"/>
</dbReference>
<proteinExistence type="inferred from homology"/>
<evidence type="ECO:0000313" key="15">
    <source>
        <dbReference type="EMBL" id="RJP56525.1"/>
    </source>
</evidence>
<protein>
    <recommendedName>
        <fullName evidence="3 12">Beta-ketoacyl-[acyl-carrier-protein] synthase III</fullName>
        <shortName evidence="12">Beta-ketoacyl-ACP synthase III</shortName>
        <shortName evidence="12">KAS III</shortName>
        <ecNumber evidence="3 12">2.3.1.180</ecNumber>
    </recommendedName>
    <alternativeName>
        <fullName evidence="12">3-oxoacyl-[acyl-carrier-protein] synthase 3</fullName>
    </alternativeName>
    <alternativeName>
        <fullName evidence="12">3-oxoacyl-[acyl-carrier-protein] synthase III</fullName>
    </alternativeName>
</protein>
<gene>
    <name evidence="12" type="primary">fabH</name>
    <name evidence="15" type="ORF">C4541_12290</name>
</gene>
<feature type="active site" evidence="12">
    <location>
        <position position="110"/>
    </location>
</feature>
<comment type="domain">
    <text evidence="12">The last Arg residue of the ACP-binding site is essential for the weak association between ACP/AcpP and FabH.</text>
</comment>
<keyword evidence="9 12" id="KW-0511">Multifunctional enzyme</keyword>
<accession>A0A3A4QR59</accession>
<dbReference type="Pfam" id="PF08541">
    <property type="entry name" value="ACP_syn_III_C"/>
    <property type="match status" value="1"/>
</dbReference>
<dbReference type="HAMAP" id="MF_01815">
    <property type="entry name" value="FabH"/>
    <property type="match status" value="1"/>
</dbReference>
<comment type="pathway">
    <text evidence="1 12">Lipid metabolism; fatty acid biosynthesis.</text>
</comment>
<organism evidence="15 16">
    <name type="scientific">Candidatus Auribacter fodinae</name>
    <dbReference type="NCBI Taxonomy" id="2093366"/>
    <lineage>
        <taxon>Bacteria</taxon>
        <taxon>Pseudomonadati</taxon>
        <taxon>Candidatus Auribacterota</taxon>
        <taxon>Candidatus Auribacteria</taxon>
        <taxon>Candidatus Auribacterales</taxon>
        <taxon>Candidatus Auribacteraceae</taxon>
        <taxon>Candidatus Auribacter</taxon>
    </lineage>
</organism>
<dbReference type="SUPFAM" id="SSF53901">
    <property type="entry name" value="Thiolase-like"/>
    <property type="match status" value="1"/>
</dbReference>
<comment type="function">
    <text evidence="12">Catalyzes the condensation reaction of fatty acid synthesis by the addition to an acyl acceptor of two carbons from malonyl-ACP. Catalyzes the first condensation reaction which initiates fatty acid synthesis and may therefore play a role in governing the total rate of fatty acid production. Possesses both acetoacetyl-ACP synthase and acetyl transacylase activities. Its substrate specificity determines the biosynthesis of branched-chain and/or straight-chain of fatty acids.</text>
</comment>
<comment type="caution">
    <text evidence="15">The sequence shown here is derived from an EMBL/GenBank/DDBJ whole genome shotgun (WGS) entry which is preliminary data.</text>
</comment>
<reference evidence="15 16" key="1">
    <citation type="journal article" date="2017" name="ISME J.">
        <title>Energy and carbon metabolisms in a deep terrestrial subsurface fluid microbial community.</title>
        <authorList>
            <person name="Momper L."/>
            <person name="Jungbluth S.P."/>
            <person name="Lee M.D."/>
            <person name="Amend J.P."/>
        </authorList>
    </citation>
    <scope>NUCLEOTIDE SEQUENCE [LARGE SCALE GENOMIC DNA]</scope>
    <source>
        <strain evidence="15">SURF_26</strain>
    </source>
</reference>
<feature type="active site" evidence="12">
    <location>
        <position position="280"/>
    </location>
</feature>
<dbReference type="NCBIfam" id="TIGR00747">
    <property type="entry name" value="fabH"/>
    <property type="match status" value="1"/>
</dbReference>
<keyword evidence="5 12" id="KW-0808">Transferase</keyword>
<dbReference type="Proteomes" id="UP000266426">
    <property type="component" value="Unassembled WGS sequence"/>
</dbReference>
<comment type="caution">
    <text evidence="12">Lacks conserved residue(s) required for the propagation of feature annotation.</text>
</comment>
<dbReference type="InterPro" id="IPR013751">
    <property type="entry name" value="ACP_syn_III_N"/>
</dbReference>
<dbReference type="GO" id="GO:0033818">
    <property type="term" value="F:beta-ketoacyl-acyl-carrier-protein synthase III activity"/>
    <property type="evidence" value="ECO:0007669"/>
    <property type="project" value="UniProtKB-UniRule"/>
</dbReference>
<evidence type="ECO:0000313" key="16">
    <source>
        <dbReference type="Proteomes" id="UP000266426"/>
    </source>
</evidence>
<evidence type="ECO:0000256" key="4">
    <source>
        <dbReference type="ARBA" id="ARBA00022516"/>
    </source>
</evidence>
<evidence type="ECO:0000259" key="13">
    <source>
        <dbReference type="Pfam" id="PF08541"/>
    </source>
</evidence>
<dbReference type="AlphaFoldDB" id="A0A3A4QR59"/>
<sequence>MKVIGTGSFLPDKVLTNSDLEKMVETSDEWIVTRSGIKERRLVGSNTSTSDIAAAAATSALKNANLTPDKLDLIIVATVTADYVFPSTACLVQDKIGAVNAAAFDISAACSGFLYGLITASSFLWSKVHQRVMVIGAETLSKITDWTDRSTCVLFGDGAGAVILELGNGGFEMLDYCMGADGSGSSLLEVPAGGSVCPASPETVENHMHFIKMKGNELYRWAVNKMKNLLDDAIERSGITVEDIAYIIPHQVNIRIIDAALKRLDLSRDKVIINLDKYGNTSAASIPIALDELSRSNGIKKGDVIIFVAFGSGLTWASCTVRW</sequence>
<dbReference type="FunFam" id="3.40.47.10:FF:000004">
    <property type="entry name" value="3-oxoacyl-[acyl-carrier-protein] synthase 3"/>
    <property type="match status" value="1"/>
</dbReference>
<evidence type="ECO:0000256" key="1">
    <source>
        <dbReference type="ARBA" id="ARBA00005194"/>
    </source>
</evidence>
<evidence type="ECO:0000256" key="2">
    <source>
        <dbReference type="ARBA" id="ARBA00008642"/>
    </source>
</evidence>
<dbReference type="EMBL" id="QZJZ01000094">
    <property type="protein sequence ID" value="RJP56525.1"/>
    <property type="molecule type" value="Genomic_DNA"/>
</dbReference>
<keyword evidence="7 12" id="KW-0443">Lipid metabolism</keyword>
<evidence type="ECO:0000259" key="14">
    <source>
        <dbReference type="Pfam" id="PF08545"/>
    </source>
</evidence>
<dbReference type="GO" id="GO:0005737">
    <property type="term" value="C:cytoplasm"/>
    <property type="evidence" value="ECO:0007669"/>
    <property type="project" value="UniProtKB-SubCell"/>
</dbReference>
<keyword evidence="8 12" id="KW-0275">Fatty acid biosynthesis</keyword>
<keyword evidence="10 12" id="KW-0012">Acyltransferase</keyword>
<keyword evidence="12" id="KW-0963">Cytoplasm</keyword>
<dbReference type="PANTHER" id="PTHR43091:SF1">
    <property type="entry name" value="BETA-KETOACYL-[ACYL-CARRIER-PROTEIN] SYNTHASE III, CHLOROPLASTIC"/>
    <property type="match status" value="1"/>
</dbReference>
<keyword evidence="4 12" id="KW-0444">Lipid biosynthesis</keyword>
<keyword evidence="6 12" id="KW-0276">Fatty acid metabolism</keyword>
<evidence type="ECO:0000256" key="10">
    <source>
        <dbReference type="ARBA" id="ARBA00023315"/>
    </source>
</evidence>
<dbReference type="InterPro" id="IPR016039">
    <property type="entry name" value="Thiolase-like"/>
</dbReference>
<evidence type="ECO:0000256" key="9">
    <source>
        <dbReference type="ARBA" id="ARBA00023268"/>
    </source>
</evidence>
<name>A0A3A4QR59_9BACT</name>
<dbReference type="NCBIfam" id="NF006829">
    <property type="entry name" value="PRK09352.1"/>
    <property type="match status" value="1"/>
</dbReference>
<evidence type="ECO:0000256" key="12">
    <source>
        <dbReference type="HAMAP-Rule" id="MF_01815"/>
    </source>
</evidence>
<dbReference type="Pfam" id="PF08545">
    <property type="entry name" value="ACP_syn_III"/>
    <property type="match status" value="1"/>
</dbReference>
<dbReference type="CDD" id="cd00830">
    <property type="entry name" value="KAS_III"/>
    <property type="match status" value="1"/>
</dbReference>
<evidence type="ECO:0000256" key="8">
    <source>
        <dbReference type="ARBA" id="ARBA00023160"/>
    </source>
</evidence>
<comment type="subunit">
    <text evidence="12">Homodimer.</text>
</comment>
<dbReference type="InterPro" id="IPR013747">
    <property type="entry name" value="ACP_syn_III_C"/>
</dbReference>
<dbReference type="GO" id="GO:0004315">
    <property type="term" value="F:3-oxoacyl-[acyl-carrier-protein] synthase activity"/>
    <property type="evidence" value="ECO:0007669"/>
    <property type="project" value="InterPro"/>
</dbReference>
<dbReference type="GO" id="GO:0006633">
    <property type="term" value="P:fatty acid biosynthetic process"/>
    <property type="evidence" value="ECO:0007669"/>
    <property type="project" value="UniProtKB-UniRule"/>
</dbReference>
<dbReference type="EC" id="2.3.1.180" evidence="3 12"/>
<comment type="similarity">
    <text evidence="2 12">Belongs to the thiolase-like superfamily. FabH family.</text>
</comment>
<dbReference type="PANTHER" id="PTHR43091">
    <property type="entry name" value="3-OXOACYL-[ACYL-CARRIER-PROTEIN] SYNTHASE"/>
    <property type="match status" value="1"/>
</dbReference>